<comment type="similarity">
    <text evidence="1">Belongs to the Fur family.</text>
</comment>
<keyword evidence="4" id="KW-0805">Transcription regulation</keyword>
<feature type="binding site" evidence="8">
    <location>
        <position position="113"/>
    </location>
    <ligand>
        <name>Fe cation</name>
        <dbReference type="ChEBI" id="CHEBI:24875"/>
    </ligand>
</feature>
<evidence type="ECO:0000256" key="6">
    <source>
        <dbReference type="ARBA" id="ARBA00023163"/>
    </source>
</evidence>
<dbReference type="InterPro" id="IPR036390">
    <property type="entry name" value="WH_DNA-bd_sf"/>
</dbReference>
<dbReference type="Pfam" id="PF01475">
    <property type="entry name" value="FUR"/>
    <property type="match status" value="1"/>
</dbReference>
<dbReference type="SUPFAM" id="SSF46785">
    <property type="entry name" value="Winged helix' DNA-binding domain"/>
    <property type="match status" value="1"/>
</dbReference>
<keyword evidence="6" id="KW-0804">Transcription</keyword>
<feature type="binding site" evidence="7">
    <location>
        <position position="81"/>
    </location>
    <ligand>
        <name>Zn(2+)</name>
        <dbReference type="ChEBI" id="CHEBI:29105"/>
    </ligand>
</feature>
<dbReference type="InterPro" id="IPR036388">
    <property type="entry name" value="WH-like_DNA-bd_sf"/>
</dbReference>
<comment type="cofactor">
    <cofactor evidence="8">
        <name>Mn(2+)</name>
        <dbReference type="ChEBI" id="CHEBI:29035"/>
    </cofactor>
    <cofactor evidence="8">
        <name>Fe(2+)</name>
        <dbReference type="ChEBI" id="CHEBI:29033"/>
    </cofactor>
    <text evidence="8">Binds 1 Mn(2+) or Fe(2+) ion per subunit.</text>
</comment>
<dbReference type="AlphaFoldDB" id="A0A380LRT8"/>
<dbReference type="Gene3D" id="3.30.1490.190">
    <property type="match status" value="1"/>
</dbReference>
<feature type="binding site" evidence="7">
    <location>
        <position position="84"/>
    </location>
    <ligand>
        <name>Zn(2+)</name>
        <dbReference type="ChEBI" id="CHEBI:29105"/>
    </ligand>
</feature>
<evidence type="ECO:0000256" key="3">
    <source>
        <dbReference type="ARBA" id="ARBA00022833"/>
    </source>
</evidence>
<feature type="binding site" evidence="7">
    <location>
        <position position="124"/>
    </location>
    <ligand>
        <name>Zn(2+)</name>
        <dbReference type="ChEBI" id="CHEBI:29105"/>
    </ligand>
</feature>
<keyword evidence="10" id="KW-1185">Reference proteome</keyword>
<dbReference type="Proteomes" id="UP000255523">
    <property type="component" value="Unassembled WGS sequence"/>
</dbReference>
<dbReference type="InterPro" id="IPR002481">
    <property type="entry name" value="FUR"/>
</dbReference>
<dbReference type="GO" id="GO:0008270">
    <property type="term" value="F:zinc ion binding"/>
    <property type="evidence" value="ECO:0007669"/>
    <property type="project" value="TreeGrafter"/>
</dbReference>
<feature type="binding site" evidence="7">
    <location>
        <position position="121"/>
    </location>
    <ligand>
        <name>Zn(2+)</name>
        <dbReference type="ChEBI" id="CHEBI:29105"/>
    </ligand>
</feature>
<dbReference type="CDD" id="cd07153">
    <property type="entry name" value="Fur_like"/>
    <property type="match status" value="1"/>
</dbReference>
<dbReference type="EMBL" id="UHFX01000003">
    <property type="protein sequence ID" value="SUO04586.1"/>
    <property type="molecule type" value="Genomic_DNA"/>
</dbReference>
<evidence type="ECO:0000256" key="8">
    <source>
        <dbReference type="PIRSR" id="PIRSR602481-2"/>
    </source>
</evidence>
<organism evidence="9 10">
    <name type="scientific">Faecalicoccus pleomorphus</name>
    <dbReference type="NCBI Taxonomy" id="1323"/>
    <lineage>
        <taxon>Bacteria</taxon>
        <taxon>Bacillati</taxon>
        <taxon>Bacillota</taxon>
        <taxon>Erysipelotrichia</taxon>
        <taxon>Erysipelotrichales</taxon>
        <taxon>Erysipelotrichaceae</taxon>
        <taxon>Faecalicoccus</taxon>
    </lineage>
</organism>
<evidence type="ECO:0000256" key="5">
    <source>
        <dbReference type="ARBA" id="ARBA00023125"/>
    </source>
</evidence>
<evidence type="ECO:0000256" key="1">
    <source>
        <dbReference type="ARBA" id="ARBA00007957"/>
    </source>
</evidence>
<protein>
    <submittedName>
        <fullName evidence="9">Putative Fe/Zn uptake regulation protein</fullName>
    </submittedName>
</protein>
<evidence type="ECO:0000256" key="7">
    <source>
        <dbReference type="PIRSR" id="PIRSR602481-1"/>
    </source>
</evidence>
<dbReference type="GO" id="GO:1900376">
    <property type="term" value="P:regulation of secondary metabolite biosynthetic process"/>
    <property type="evidence" value="ECO:0007669"/>
    <property type="project" value="TreeGrafter"/>
</dbReference>
<gene>
    <name evidence="9" type="primary">perR</name>
    <name evidence="9" type="ORF">NCTC11087_01507</name>
</gene>
<dbReference type="GO" id="GO:0000976">
    <property type="term" value="F:transcription cis-regulatory region binding"/>
    <property type="evidence" value="ECO:0007669"/>
    <property type="project" value="TreeGrafter"/>
</dbReference>
<keyword evidence="2" id="KW-0678">Repressor</keyword>
<name>A0A380LRT8_9FIRM</name>
<feature type="binding site" evidence="8">
    <location>
        <position position="77"/>
    </location>
    <ligand>
        <name>Fe cation</name>
        <dbReference type="ChEBI" id="CHEBI:24875"/>
    </ligand>
</feature>
<dbReference type="PANTHER" id="PTHR33202:SF7">
    <property type="entry name" value="FERRIC UPTAKE REGULATION PROTEIN"/>
    <property type="match status" value="1"/>
</dbReference>
<accession>A0A380LRT8</accession>
<dbReference type="OrthoDB" id="8659436at2"/>
<dbReference type="GeneID" id="77462457"/>
<keyword evidence="3 7" id="KW-0862">Zinc</keyword>
<evidence type="ECO:0000256" key="4">
    <source>
        <dbReference type="ARBA" id="ARBA00023015"/>
    </source>
</evidence>
<keyword evidence="8" id="KW-0408">Iron</keyword>
<evidence type="ECO:0000313" key="10">
    <source>
        <dbReference type="Proteomes" id="UP000255523"/>
    </source>
</evidence>
<keyword evidence="7" id="KW-0479">Metal-binding</keyword>
<reference evidence="9 10" key="1">
    <citation type="submission" date="2018-06" db="EMBL/GenBank/DDBJ databases">
        <authorList>
            <consortium name="Pathogen Informatics"/>
            <person name="Doyle S."/>
        </authorList>
    </citation>
    <scope>NUCLEOTIDE SEQUENCE [LARGE SCALE GENOMIC DNA]</scope>
    <source>
        <strain evidence="9 10">NCTC11087</strain>
    </source>
</reference>
<comment type="cofactor">
    <cofactor evidence="7">
        <name>Zn(2+)</name>
        <dbReference type="ChEBI" id="CHEBI:29105"/>
    </cofactor>
    <text evidence="7">Binds 1 zinc ion per subunit.</text>
</comment>
<dbReference type="GO" id="GO:0003700">
    <property type="term" value="F:DNA-binding transcription factor activity"/>
    <property type="evidence" value="ECO:0007669"/>
    <property type="project" value="InterPro"/>
</dbReference>
<evidence type="ECO:0000313" key="9">
    <source>
        <dbReference type="EMBL" id="SUO04586.1"/>
    </source>
</evidence>
<dbReference type="Gene3D" id="1.10.10.10">
    <property type="entry name" value="Winged helix-like DNA-binding domain superfamily/Winged helix DNA-binding domain"/>
    <property type="match status" value="1"/>
</dbReference>
<keyword evidence="5" id="KW-0238">DNA-binding</keyword>
<dbReference type="RefSeq" id="WP_022790135.1">
    <property type="nucleotide sequence ID" value="NZ_CALZNX010000027.1"/>
</dbReference>
<proteinExistence type="inferred from homology"/>
<dbReference type="GO" id="GO:0045892">
    <property type="term" value="P:negative regulation of DNA-templated transcription"/>
    <property type="evidence" value="ECO:0007669"/>
    <property type="project" value="TreeGrafter"/>
</dbReference>
<dbReference type="PANTHER" id="PTHR33202">
    <property type="entry name" value="ZINC UPTAKE REGULATION PROTEIN"/>
    <property type="match status" value="1"/>
</dbReference>
<dbReference type="InterPro" id="IPR043135">
    <property type="entry name" value="Fur_C"/>
</dbReference>
<evidence type="ECO:0000256" key="2">
    <source>
        <dbReference type="ARBA" id="ARBA00022491"/>
    </source>
</evidence>
<sequence>MYKVSRQREWIYDYIQSHPDRHMSVEEIYEGLKAENREVSVATVYRNLKILQDENRIASLMLESGKQVFDKTCRPHDHLICTTCQKIFDLDMPYDRSIERKAEHQLHIPIESHSLVLYGTCADCLQKKGKV</sequence>